<reference evidence="2" key="1">
    <citation type="journal article" date="2017" name="J. Clin. Microbiol.">
        <title>Finegoldia magna Isolated from Orthopedic Joint Implant-Associated Infections.</title>
        <authorList>
            <person name="Soderquist B."/>
            <person name="Bjorklund S."/>
            <person name="Hellmark B."/>
            <person name="Jensen A."/>
            <person name="Bruggemann H."/>
        </authorList>
    </citation>
    <scope>NUCLEOTIDE SEQUENCE</scope>
    <source>
        <strain evidence="2">08T492</strain>
    </source>
</reference>
<name>A0A233W404_FINMA</name>
<organism evidence="2 4">
    <name type="scientific">Finegoldia magna</name>
    <name type="common">Peptostreptococcus magnus</name>
    <dbReference type="NCBI Taxonomy" id="1260"/>
    <lineage>
        <taxon>Bacteria</taxon>
        <taxon>Bacillati</taxon>
        <taxon>Bacillota</taxon>
        <taxon>Tissierellia</taxon>
        <taxon>Tissierellales</taxon>
        <taxon>Peptoniphilaceae</taxon>
        <taxon>Finegoldia</taxon>
    </lineage>
</organism>
<dbReference type="EMBL" id="NDYI01000005">
    <property type="protein sequence ID" value="OXZ39372.1"/>
    <property type="molecule type" value="Genomic_DNA"/>
</dbReference>
<evidence type="ECO:0000313" key="4">
    <source>
        <dbReference type="Proteomes" id="UP000215361"/>
    </source>
</evidence>
<feature type="transmembrane region" description="Helical" evidence="1">
    <location>
        <begin position="41"/>
        <end position="61"/>
    </location>
</feature>
<dbReference type="RefSeq" id="WP_002841332.1">
    <property type="nucleotide sequence ID" value="NZ_CAMPWK010000036.1"/>
</dbReference>
<feature type="transmembrane region" description="Helical" evidence="1">
    <location>
        <begin position="68"/>
        <end position="94"/>
    </location>
</feature>
<sequence>MLNKIRNFKKMNLITKISYILLITLFVIIPFTGLVLESLNINIISLNMIFALYILTIVASLMAKQWKLIVVATIGSMIIWAITLGLSEVLWYYLKEFFGIDISYR</sequence>
<evidence type="ECO:0000313" key="2">
    <source>
        <dbReference type="EMBL" id="OXZ39372.1"/>
    </source>
</evidence>
<evidence type="ECO:0000313" key="5">
    <source>
        <dbReference type="Proteomes" id="UP000502899"/>
    </source>
</evidence>
<dbReference type="Proteomes" id="UP000502899">
    <property type="component" value="Chromosome"/>
</dbReference>
<proteinExistence type="predicted"/>
<dbReference type="Proteomes" id="UP000215361">
    <property type="component" value="Unassembled WGS sequence"/>
</dbReference>
<dbReference type="EMBL" id="CP054000">
    <property type="protein sequence ID" value="QKH79446.1"/>
    <property type="molecule type" value="Genomic_DNA"/>
</dbReference>
<reference evidence="3 5" key="3">
    <citation type="submission" date="2020-05" db="EMBL/GenBank/DDBJ databases">
        <title>FDA dAtabase for Regulatory Grade micrObial Sequences (FDA-ARGOS): Supporting development and validation of Infectious Disease Dx tests.</title>
        <authorList>
            <person name="Pederson C."/>
            <person name="Tallon L."/>
            <person name="Sadzewicz L."/>
            <person name="Zhao X."/>
            <person name="Vavikolanu K."/>
            <person name="Mehta A."/>
            <person name="Aluvathingal J."/>
            <person name="Nadendla S."/>
            <person name="Myers T."/>
            <person name="Yan Y."/>
            <person name="Sichtig H."/>
        </authorList>
    </citation>
    <scope>NUCLEOTIDE SEQUENCE [LARGE SCALE GENOMIC DNA]</scope>
    <source>
        <strain evidence="3 5">FDAARGOS_764</strain>
    </source>
</reference>
<evidence type="ECO:0000313" key="3">
    <source>
        <dbReference type="EMBL" id="QKH79446.1"/>
    </source>
</evidence>
<accession>A0A233W404</accession>
<keyword evidence="1" id="KW-1133">Transmembrane helix</keyword>
<keyword evidence="1" id="KW-0812">Transmembrane</keyword>
<protein>
    <submittedName>
        <fullName evidence="2">Uncharacterized protein</fullName>
    </submittedName>
</protein>
<reference evidence="4" key="2">
    <citation type="submission" date="2017-04" db="EMBL/GenBank/DDBJ databases">
        <title>Finegoldia magna isolated from orthopedic joint implant-associated infections.</title>
        <authorList>
            <person name="Bjorklund S."/>
            <person name="Bruggemann H."/>
            <person name="Jensen A."/>
            <person name="Hellmark B."/>
            <person name="Soderquist B."/>
        </authorList>
    </citation>
    <scope>NUCLEOTIDE SEQUENCE [LARGE SCALE GENOMIC DNA]</scope>
    <source>
        <strain evidence="4">08T492</strain>
    </source>
</reference>
<feature type="transmembrane region" description="Helical" evidence="1">
    <location>
        <begin position="12"/>
        <end position="35"/>
    </location>
</feature>
<gene>
    <name evidence="2" type="ORF">B9N56_01250</name>
    <name evidence="3" type="ORF">FOC70_03360</name>
</gene>
<keyword evidence="1" id="KW-0472">Membrane</keyword>
<evidence type="ECO:0000256" key="1">
    <source>
        <dbReference type="SAM" id="Phobius"/>
    </source>
</evidence>
<dbReference type="AlphaFoldDB" id="A0A233W404"/>